<evidence type="ECO:0000313" key="1">
    <source>
        <dbReference type="EMBL" id="CAD1844672.1"/>
    </source>
</evidence>
<name>A0A6V7QN70_ANACO</name>
<sequence>MLTKFHLKSRPLETLISPHFPSESPPILPSSEAPRRIRFFLLLLRRRRSLRRSRSPGDHETIPPNPIQLGRVREASIRRMGRIRRRVHPEGNPIELPESVVPEAFREWGVEVFDWQTQCPTLASESGDPVLCYKLIKLLPTVGCEADAATRHSVEERIAGSSEGRVSALGFDPSGSYVAAWPVDGQGGKKLLEVEHCLVDPANKEVRVRVIQVTAVEEEGMRLEAIRVFSEQWYGPFRNGEQLGGCAIRESGFASSSALRVSDVVGVWQGITSSVARFGAEQMEILQELFPSKPRKIVRDQLGLVTLPKQLWCSFKVDDGEITGEVGWLFDHGRAITSRCLLSKDRKLKEMAFGHEIAVAEDA</sequence>
<reference evidence="1" key="1">
    <citation type="submission" date="2020-07" db="EMBL/GenBank/DDBJ databases">
        <authorList>
            <person name="Lin J."/>
        </authorList>
    </citation>
    <scope>NUCLEOTIDE SEQUENCE</scope>
</reference>
<dbReference type="EMBL" id="LR862137">
    <property type="protein sequence ID" value="CAD1844672.1"/>
    <property type="molecule type" value="Genomic_DNA"/>
</dbReference>
<organism evidence="1">
    <name type="scientific">Ananas comosus var. bracteatus</name>
    <name type="common">red pineapple</name>
    <dbReference type="NCBI Taxonomy" id="296719"/>
    <lineage>
        <taxon>Eukaryota</taxon>
        <taxon>Viridiplantae</taxon>
        <taxon>Streptophyta</taxon>
        <taxon>Embryophyta</taxon>
        <taxon>Tracheophyta</taxon>
        <taxon>Spermatophyta</taxon>
        <taxon>Magnoliopsida</taxon>
        <taxon>Liliopsida</taxon>
        <taxon>Poales</taxon>
        <taxon>Bromeliaceae</taxon>
        <taxon>Bromelioideae</taxon>
        <taxon>Ananas</taxon>
    </lineage>
</organism>
<dbReference type="AlphaFoldDB" id="A0A6V7QN70"/>
<accession>A0A6V7QN70</accession>
<protein>
    <submittedName>
        <fullName evidence="1">Uncharacterized protein</fullName>
    </submittedName>
</protein>
<gene>
    <name evidence="1" type="ORF">CB5_LOCUS27883</name>
</gene>
<proteinExistence type="predicted"/>